<evidence type="ECO:0000256" key="4">
    <source>
        <dbReference type="ARBA" id="ARBA00022993"/>
    </source>
</evidence>
<dbReference type="PROSITE" id="PS51219">
    <property type="entry name" value="DPCK"/>
    <property type="match status" value="1"/>
</dbReference>
<dbReference type="NCBIfam" id="TIGR00152">
    <property type="entry name" value="dephospho-CoA kinase"/>
    <property type="match status" value="1"/>
</dbReference>
<keyword evidence="5" id="KW-0963">Cytoplasm</keyword>
<dbReference type="PANTHER" id="PTHR10695">
    <property type="entry name" value="DEPHOSPHO-COA KINASE-RELATED"/>
    <property type="match status" value="1"/>
</dbReference>
<dbReference type="SUPFAM" id="SSF52540">
    <property type="entry name" value="P-loop containing nucleoside triphosphate hydrolases"/>
    <property type="match status" value="1"/>
</dbReference>
<evidence type="ECO:0000256" key="3">
    <source>
        <dbReference type="ARBA" id="ARBA00022840"/>
    </source>
</evidence>
<comment type="catalytic activity">
    <reaction evidence="5">
        <text>3'-dephospho-CoA + ATP = ADP + CoA + H(+)</text>
        <dbReference type="Rhea" id="RHEA:18245"/>
        <dbReference type="ChEBI" id="CHEBI:15378"/>
        <dbReference type="ChEBI" id="CHEBI:30616"/>
        <dbReference type="ChEBI" id="CHEBI:57287"/>
        <dbReference type="ChEBI" id="CHEBI:57328"/>
        <dbReference type="ChEBI" id="CHEBI:456216"/>
        <dbReference type="EC" id="2.7.1.24"/>
    </reaction>
</comment>
<protein>
    <recommendedName>
        <fullName evidence="5 6">Dephospho-CoA kinase</fullName>
        <ecNumber evidence="5 6">2.7.1.24</ecNumber>
    </recommendedName>
    <alternativeName>
        <fullName evidence="5">Dephosphocoenzyme A kinase</fullName>
    </alternativeName>
</protein>
<dbReference type="GO" id="GO:0005737">
    <property type="term" value="C:cytoplasm"/>
    <property type="evidence" value="ECO:0007669"/>
    <property type="project" value="UniProtKB-SubCell"/>
</dbReference>
<reference evidence="7" key="2">
    <citation type="journal article" date="2021" name="PeerJ">
        <title>Extensive microbial diversity within the chicken gut microbiome revealed by metagenomics and culture.</title>
        <authorList>
            <person name="Gilroy R."/>
            <person name="Ravi A."/>
            <person name="Getino M."/>
            <person name="Pursley I."/>
            <person name="Horton D.L."/>
            <person name="Alikhan N.F."/>
            <person name="Baker D."/>
            <person name="Gharbi K."/>
            <person name="Hall N."/>
            <person name="Watson M."/>
            <person name="Adriaenssens E.M."/>
            <person name="Foster-Nyarko E."/>
            <person name="Jarju S."/>
            <person name="Secka A."/>
            <person name="Antonio M."/>
            <person name="Oren A."/>
            <person name="Chaudhuri R.R."/>
            <person name="La Ragione R."/>
            <person name="Hildebrand F."/>
            <person name="Pallen M.J."/>
        </authorList>
    </citation>
    <scope>NUCLEOTIDE SEQUENCE</scope>
    <source>
        <strain evidence="7">G3-4614</strain>
    </source>
</reference>
<sequence length="190" mass="21379">MKTIAITGGIGSGKTVVSNILRASGYPVYDCDERAKILTAISPEIKKGLISIFGENIYGEEGLNKKLLAERLFADAQTRTSVNSIIHPVVFADFDRWRSEQNSDTVFIESAILYESRFDKFVDEVWCVTAPQEVRIARVEKRNGMPRKQIEKRMASQLSDETVLSKATHVILNDDETPVLPQLLNYFPNI</sequence>
<comment type="function">
    <text evidence="5">Catalyzes the phosphorylation of the 3'-hydroxyl group of dephosphocoenzyme A to form coenzyme A.</text>
</comment>
<keyword evidence="5 7" id="KW-0418">Kinase</keyword>
<dbReference type="InterPro" id="IPR001977">
    <property type="entry name" value="Depp_CoAkinase"/>
</dbReference>
<evidence type="ECO:0000313" key="8">
    <source>
        <dbReference type="Proteomes" id="UP000823636"/>
    </source>
</evidence>
<dbReference type="GO" id="GO:0015937">
    <property type="term" value="P:coenzyme A biosynthetic process"/>
    <property type="evidence" value="ECO:0007669"/>
    <property type="project" value="UniProtKB-UniRule"/>
</dbReference>
<organism evidence="7 8">
    <name type="scientific">Candidatus Caccoplasma merdipullorum</name>
    <dbReference type="NCBI Taxonomy" id="2840718"/>
    <lineage>
        <taxon>Bacteria</taxon>
        <taxon>Pseudomonadati</taxon>
        <taxon>Bacteroidota</taxon>
        <taxon>Bacteroidia</taxon>
        <taxon>Bacteroidales</taxon>
        <taxon>Bacteroidaceae</taxon>
        <taxon>Bacteroidaceae incertae sedis</taxon>
        <taxon>Candidatus Caccoplasma</taxon>
    </lineage>
</organism>
<dbReference type="EMBL" id="JADIMW010000003">
    <property type="protein sequence ID" value="MBO8437288.1"/>
    <property type="molecule type" value="Genomic_DNA"/>
</dbReference>
<reference evidence="7" key="1">
    <citation type="submission" date="2020-10" db="EMBL/GenBank/DDBJ databases">
        <authorList>
            <person name="Gilroy R."/>
        </authorList>
    </citation>
    <scope>NUCLEOTIDE SEQUENCE</scope>
    <source>
        <strain evidence="7">G3-4614</strain>
    </source>
</reference>
<dbReference type="GO" id="GO:0005524">
    <property type="term" value="F:ATP binding"/>
    <property type="evidence" value="ECO:0007669"/>
    <property type="project" value="UniProtKB-UniRule"/>
</dbReference>
<dbReference type="InterPro" id="IPR027417">
    <property type="entry name" value="P-loop_NTPase"/>
</dbReference>
<keyword evidence="5 7" id="KW-0808">Transferase</keyword>
<dbReference type="HAMAP" id="MF_00376">
    <property type="entry name" value="Dephospho_CoA_kinase"/>
    <property type="match status" value="1"/>
</dbReference>
<dbReference type="Gene3D" id="3.40.50.300">
    <property type="entry name" value="P-loop containing nucleotide triphosphate hydrolases"/>
    <property type="match status" value="1"/>
</dbReference>
<accession>A0A9D9H710</accession>
<dbReference type="AlphaFoldDB" id="A0A9D9H710"/>
<evidence type="ECO:0000313" key="7">
    <source>
        <dbReference type="EMBL" id="MBO8437288.1"/>
    </source>
</evidence>
<comment type="caution">
    <text evidence="7">The sequence shown here is derived from an EMBL/GenBank/DDBJ whole genome shotgun (WGS) entry which is preliminary data.</text>
</comment>
<evidence type="ECO:0000256" key="1">
    <source>
        <dbReference type="ARBA" id="ARBA00009018"/>
    </source>
</evidence>
<gene>
    <name evidence="5" type="primary">coaE</name>
    <name evidence="7" type="ORF">IAC54_00100</name>
</gene>
<dbReference type="CDD" id="cd02022">
    <property type="entry name" value="DPCK"/>
    <property type="match status" value="1"/>
</dbReference>
<keyword evidence="4 5" id="KW-0173">Coenzyme A biosynthesis</keyword>
<dbReference type="Pfam" id="PF01121">
    <property type="entry name" value="CoaE"/>
    <property type="match status" value="1"/>
</dbReference>
<dbReference type="GO" id="GO:0004140">
    <property type="term" value="F:dephospho-CoA kinase activity"/>
    <property type="evidence" value="ECO:0007669"/>
    <property type="project" value="UniProtKB-UniRule"/>
</dbReference>
<evidence type="ECO:0000256" key="2">
    <source>
        <dbReference type="ARBA" id="ARBA00022741"/>
    </source>
</evidence>
<evidence type="ECO:0000256" key="6">
    <source>
        <dbReference type="NCBIfam" id="TIGR00152"/>
    </source>
</evidence>
<name>A0A9D9H710_9BACT</name>
<comment type="similarity">
    <text evidence="1 5">Belongs to the CoaE family.</text>
</comment>
<dbReference type="EC" id="2.7.1.24" evidence="5 6"/>
<feature type="binding site" evidence="5">
    <location>
        <begin position="11"/>
        <end position="16"/>
    </location>
    <ligand>
        <name>ATP</name>
        <dbReference type="ChEBI" id="CHEBI:30616"/>
    </ligand>
</feature>
<evidence type="ECO:0000256" key="5">
    <source>
        <dbReference type="HAMAP-Rule" id="MF_00376"/>
    </source>
</evidence>
<proteinExistence type="inferred from homology"/>
<comment type="pathway">
    <text evidence="5">Cofactor biosynthesis; coenzyme A biosynthesis; CoA from (R)-pantothenate: step 5/5.</text>
</comment>
<dbReference type="Proteomes" id="UP000823636">
    <property type="component" value="Unassembled WGS sequence"/>
</dbReference>
<dbReference type="PANTHER" id="PTHR10695:SF46">
    <property type="entry name" value="BIFUNCTIONAL COENZYME A SYNTHASE-RELATED"/>
    <property type="match status" value="1"/>
</dbReference>
<keyword evidence="3 5" id="KW-0067">ATP-binding</keyword>
<comment type="subcellular location">
    <subcellularLocation>
        <location evidence="5">Cytoplasm</location>
    </subcellularLocation>
</comment>
<keyword evidence="2 5" id="KW-0547">Nucleotide-binding</keyword>